<dbReference type="InParanoid" id="A0A482WWB7"/>
<evidence type="ECO:0000259" key="9">
    <source>
        <dbReference type="Pfam" id="PF06652"/>
    </source>
</evidence>
<evidence type="ECO:0000313" key="11">
    <source>
        <dbReference type="Proteomes" id="UP000291343"/>
    </source>
</evidence>
<keyword evidence="7" id="KW-0812">Transmembrane</keyword>
<keyword evidence="8" id="KW-0732">Signal</keyword>
<dbReference type="SUPFAM" id="SSF63877">
    <property type="entry name" value="Methuselah ectodomain"/>
    <property type="match status" value="1"/>
</dbReference>
<dbReference type="GO" id="GO:0004930">
    <property type="term" value="F:G protein-coupled receptor activity"/>
    <property type="evidence" value="ECO:0007669"/>
    <property type="project" value="UniProtKB-KW"/>
</dbReference>
<reference evidence="10 11" key="1">
    <citation type="journal article" date="2017" name="Gigascience">
        <title>Genome sequence of the small brown planthopper, Laodelphax striatellus.</title>
        <authorList>
            <person name="Zhu J."/>
            <person name="Jiang F."/>
            <person name="Wang X."/>
            <person name="Yang P."/>
            <person name="Bao Y."/>
            <person name="Zhao W."/>
            <person name="Wang W."/>
            <person name="Lu H."/>
            <person name="Wang Q."/>
            <person name="Cui N."/>
            <person name="Li J."/>
            <person name="Chen X."/>
            <person name="Luo L."/>
            <person name="Yu J."/>
            <person name="Kang L."/>
            <person name="Cui F."/>
        </authorList>
    </citation>
    <scope>NUCLEOTIDE SEQUENCE [LARGE SCALE GENOMIC DNA]</scope>
    <source>
        <strain evidence="10">Lst14</strain>
    </source>
</reference>
<evidence type="ECO:0000256" key="1">
    <source>
        <dbReference type="ARBA" id="ARBA00004141"/>
    </source>
</evidence>
<dbReference type="GO" id="GO:0016020">
    <property type="term" value="C:membrane"/>
    <property type="evidence" value="ECO:0007669"/>
    <property type="project" value="UniProtKB-SubCell"/>
</dbReference>
<accession>A0A482WWB7</accession>
<keyword evidence="11" id="KW-1185">Reference proteome</keyword>
<evidence type="ECO:0000313" key="10">
    <source>
        <dbReference type="EMBL" id="RZF37785.1"/>
    </source>
</evidence>
<comment type="subcellular location">
    <subcellularLocation>
        <location evidence="1">Membrane</location>
        <topology evidence="1">Multi-pass membrane protein</topology>
    </subcellularLocation>
</comment>
<keyword evidence="5" id="KW-0807">Transducer</keyword>
<comment type="caution">
    <text evidence="10">The sequence shown here is derived from an EMBL/GenBank/DDBJ whole genome shotgun (WGS) entry which is preliminary data.</text>
</comment>
<name>A0A482WWB7_LAOST</name>
<protein>
    <recommendedName>
        <fullName evidence="9">Methuselah N-terminal domain-containing protein</fullName>
    </recommendedName>
</protein>
<evidence type="ECO:0000256" key="6">
    <source>
        <dbReference type="SAM" id="MobiDB-lite"/>
    </source>
</evidence>
<evidence type="ECO:0000256" key="5">
    <source>
        <dbReference type="ARBA" id="ARBA00023224"/>
    </source>
</evidence>
<evidence type="ECO:0000256" key="2">
    <source>
        <dbReference type="ARBA" id="ARBA00008979"/>
    </source>
</evidence>
<proteinExistence type="inferred from homology"/>
<feature type="domain" description="Methuselah N-terminal" evidence="9">
    <location>
        <begin position="139"/>
        <end position="267"/>
    </location>
</feature>
<evidence type="ECO:0000256" key="7">
    <source>
        <dbReference type="SAM" id="Phobius"/>
    </source>
</evidence>
<dbReference type="AlphaFoldDB" id="A0A482WWB7"/>
<dbReference type="Proteomes" id="UP000291343">
    <property type="component" value="Unassembled WGS sequence"/>
</dbReference>
<dbReference type="Pfam" id="PF06652">
    <property type="entry name" value="Methuselah_N"/>
    <property type="match status" value="1"/>
</dbReference>
<evidence type="ECO:0000256" key="3">
    <source>
        <dbReference type="ARBA" id="ARBA00023040"/>
    </source>
</evidence>
<sequence>MAQLFCVPILVLFISASLAQDIIPDSDNPPPQQPEENQPDVDRPESRPVPSAPPKPTSPSKLPSELISEMLEGLLPADRKRNCKEWETIPLTMKDIEIPSNPMSIVKERAFTIKDGNLKGHKVQFDDIYDYNNKTYTAKVCACDIADAPCIPLCCKANQVASMKDGRLTCASTVKEDPVLLDDFAKHLVDKEKLLAHKFVIVHHNGLDSLRHCPNAAHTYLPGPSQRIEPRDGHLTLDQNEPSLEETDYCFLPEKKGQKYHFTPLYCQKAKSAGFHTSSLPLLTIASIAVLFLAVA</sequence>
<feature type="chain" id="PRO_5019729282" description="Methuselah N-terminal domain-containing protein" evidence="8">
    <location>
        <begin position="20"/>
        <end position="296"/>
    </location>
</feature>
<evidence type="ECO:0000256" key="4">
    <source>
        <dbReference type="ARBA" id="ARBA00023170"/>
    </source>
</evidence>
<feature type="region of interest" description="Disordered" evidence="6">
    <location>
        <begin position="23"/>
        <end position="63"/>
    </location>
</feature>
<feature type="signal peptide" evidence="8">
    <location>
        <begin position="1"/>
        <end position="19"/>
    </location>
</feature>
<keyword evidence="3" id="KW-0297">G-protein coupled receptor</keyword>
<gene>
    <name evidence="10" type="ORF">LSTR_LSTR007147</name>
</gene>
<keyword evidence="7" id="KW-0472">Membrane</keyword>
<comment type="similarity">
    <text evidence="2">Belongs to the G-protein coupled receptor 2 family. Mth subfamily.</text>
</comment>
<organism evidence="10 11">
    <name type="scientific">Laodelphax striatellus</name>
    <name type="common">Small brown planthopper</name>
    <name type="synonym">Delphax striatella</name>
    <dbReference type="NCBI Taxonomy" id="195883"/>
    <lineage>
        <taxon>Eukaryota</taxon>
        <taxon>Metazoa</taxon>
        <taxon>Ecdysozoa</taxon>
        <taxon>Arthropoda</taxon>
        <taxon>Hexapoda</taxon>
        <taxon>Insecta</taxon>
        <taxon>Pterygota</taxon>
        <taxon>Neoptera</taxon>
        <taxon>Paraneoptera</taxon>
        <taxon>Hemiptera</taxon>
        <taxon>Auchenorrhyncha</taxon>
        <taxon>Fulgoroidea</taxon>
        <taxon>Delphacidae</taxon>
        <taxon>Criomorphinae</taxon>
        <taxon>Laodelphax</taxon>
    </lineage>
</organism>
<dbReference type="OrthoDB" id="10574445at2759"/>
<keyword evidence="7" id="KW-1133">Transmembrane helix</keyword>
<dbReference type="InterPro" id="IPR036272">
    <property type="entry name" value="Methuselah_N_sf"/>
</dbReference>
<dbReference type="InterPro" id="IPR010596">
    <property type="entry name" value="Methuselah_N_dom"/>
</dbReference>
<feature type="transmembrane region" description="Helical" evidence="7">
    <location>
        <begin position="273"/>
        <end position="295"/>
    </location>
</feature>
<dbReference type="EMBL" id="QKKF02023298">
    <property type="protein sequence ID" value="RZF37785.1"/>
    <property type="molecule type" value="Genomic_DNA"/>
</dbReference>
<evidence type="ECO:0000256" key="8">
    <source>
        <dbReference type="SAM" id="SignalP"/>
    </source>
</evidence>
<keyword evidence="4" id="KW-0675">Receptor</keyword>